<feature type="transmembrane region" description="Helical" evidence="2">
    <location>
        <begin position="205"/>
        <end position="225"/>
    </location>
</feature>
<keyword evidence="2" id="KW-0472">Membrane</keyword>
<evidence type="ECO:0008006" key="5">
    <source>
        <dbReference type="Google" id="ProtNLM"/>
    </source>
</evidence>
<feature type="transmembrane region" description="Helical" evidence="2">
    <location>
        <begin position="132"/>
        <end position="148"/>
    </location>
</feature>
<dbReference type="AlphaFoldDB" id="A0A1G6TIA5"/>
<reference evidence="3 4" key="1">
    <citation type="submission" date="2016-10" db="EMBL/GenBank/DDBJ databases">
        <authorList>
            <person name="de Groot N.N."/>
        </authorList>
    </citation>
    <scope>NUCLEOTIDE SEQUENCE [LARGE SCALE GENOMIC DNA]</scope>
    <source>
        <strain evidence="3 4">DSM 20475</strain>
    </source>
</reference>
<gene>
    <name evidence="3" type="ORF">SAMN04489866_102146</name>
</gene>
<dbReference type="STRING" id="2741.SAMN04489866_102146"/>
<feature type="coiled-coil region" evidence="1">
    <location>
        <begin position="350"/>
        <end position="377"/>
    </location>
</feature>
<feature type="transmembrane region" description="Helical" evidence="2">
    <location>
        <begin position="100"/>
        <end position="120"/>
    </location>
</feature>
<name>A0A1G6TIA5_PEPNI</name>
<evidence type="ECO:0000313" key="4">
    <source>
        <dbReference type="Proteomes" id="UP000198995"/>
    </source>
</evidence>
<keyword evidence="2" id="KW-0812">Transmembrane</keyword>
<accession>A0A1G6TIA5</accession>
<keyword evidence="1" id="KW-0175">Coiled coil</keyword>
<feature type="transmembrane region" description="Helical" evidence="2">
    <location>
        <begin position="168"/>
        <end position="193"/>
    </location>
</feature>
<evidence type="ECO:0000313" key="3">
    <source>
        <dbReference type="EMBL" id="SDD28256.1"/>
    </source>
</evidence>
<dbReference type="RefSeq" id="WP_091791167.1">
    <property type="nucleotide sequence ID" value="NZ_FNAF01000002.1"/>
</dbReference>
<feature type="transmembrane region" description="Helical" evidence="2">
    <location>
        <begin position="67"/>
        <end position="88"/>
    </location>
</feature>
<dbReference type="OrthoDB" id="3196489at2"/>
<evidence type="ECO:0000256" key="2">
    <source>
        <dbReference type="SAM" id="Phobius"/>
    </source>
</evidence>
<dbReference type="EMBL" id="FNAF01000002">
    <property type="protein sequence ID" value="SDD28256.1"/>
    <property type="molecule type" value="Genomic_DNA"/>
</dbReference>
<protein>
    <recommendedName>
        <fullName evidence="5">Histidine kinase N-terminal 7TM region domain-containing protein</fullName>
    </recommendedName>
</protein>
<feature type="transmembrane region" description="Helical" evidence="2">
    <location>
        <begin position="31"/>
        <end position="51"/>
    </location>
</feature>
<proteinExistence type="predicted"/>
<keyword evidence="4" id="KW-1185">Reference proteome</keyword>
<sequence>MSKAERKNYLLCIALILSASTLHMLDHVGYMNFSVNTLIFSLYALLILLWLKNMNGRLLQNSLRKKFNYIALFLIGYIGIHTLKYDIFLVGSTGHQLARYSYYFFTLNIALLIFSIALHVGKSEHEELDRRWKLLYLPVTATIVMILTNNRHHLFFRPDLHGISRYRLFFFIAVSLIGIFMLSALAHTVILSLENNRRVAAIPPVVIMVIWGIYTGLYIIDWPAFFTFRIAFPSTEFNILIILAFIESLVLMRLLPSNRDYESFWSLSALNMGIMDQAGHIFLKTGGPRVSPDQVESAAEKPLHLDQDTLMDSAPISGGRAFWFIDLTDFNALKAQLLSLQESIHSENVLLAAENKLQEDLARVQEQEALRKILQEKLRPAFEQLEPIINHLPEDEAAFEEAFKRAAVVQVFIKRYSNLFLMAKNKDTLPLSEVRLAFLESLEYVKLNDIDTCLHWQATDTIDARKGLDLYGVFQIILENYLPLMRAIFIDVGESAETLHLSIQLDAKRISSLLTLLEGQMENEGLIIEEKPMTGSIRWDVYLKKEQGL</sequence>
<keyword evidence="2" id="KW-1133">Transmembrane helix</keyword>
<evidence type="ECO:0000256" key="1">
    <source>
        <dbReference type="SAM" id="Coils"/>
    </source>
</evidence>
<feature type="transmembrane region" description="Helical" evidence="2">
    <location>
        <begin position="237"/>
        <end position="255"/>
    </location>
</feature>
<organism evidence="3 4">
    <name type="scientific">Peptococcus niger</name>
    <dbReference type="NCBI Taxonomy" id="2741"/>
    <lineage>
        <taxon>Bacteria</taxon>
        <taxon>Bacillati</taxon>
        <taxon>Bacillota</taxon>
        <taxon>Clostridia</taxon>
        <taxon>Eubacteriales</taxon>
        <taxon>Peptococcaceae</taxon>
        <taxon>Peptococcus</taxon>
    </lineage>
</organism>
<dbReference type="Proteomes" id="UP000198995">
    <property type="component" value="Unassembled WGS sequence"/>
</dbReference>